<comment type="caution">
    <text evidence="8">The sequence shown here is derived from an EMBL/GenBank/DDBJ whole genome shotgun (WGS) entry which is preliminary data.</text>
</comment>
<evidence type="ECO:0000256" key="5">
    <source>
        <dbReference type="ARBA" id="ARBA00023242"/>
    </source>
</evidence>
<dbReference type="Pfam" id="PF03106">
    <property type="entry name" value="WRKY"/>
    <property type="match status" value="1"/>
</dbReference>
<keyword evidence="2" id="KW-0805">Transcription regulation</keyword>
<feature type="domain" description="WRKY" evidence="7">
    <location>
        <begin position="226"/>
        <end position="291"/>
    </location>
</feature>
<gene>
    <name evidence="9" type="ORF">F8388_014027</name>
    <name evidence="8" type="ORF">G4B88_028358</name>
</gene>
<dbReference type="FunFam" id="2.20.25.80:FF:000003">
    <property type="entry name" value="WRKY transcription factor 57"/>
    <property type="match status" value="1"/>
</dbReference>
<keyword evidence="3" id="KW-0238">DNA-binding</keyword>
<dbReference type="SMART" id="SM00774">
    <property type="entry name" value="WRKY"/>
    <property type="match status" value="1"/>
</dbReference>
<reference evidence="10 11" key="1">
    <citation type="journal article" date="2020" name="bioRxiv">
        <title>Sequence and annotation of 42 cannabis genomes reveals extensive copy number variation in cannabinoid synthesis and pathogen resistance genes.</title>
        <authorList>
            <person name="Mckernan K.J."/>
            <person name="Helbert Y."/>
            <person name="Kane L.T."/>
            <person name="Ebling H."/>
            <person name="Zhang L."/>
            <person name="Liu B."/>
            <person name="Eaton Z."/>
            <person name="Mclaughlin S."/>
            <person name="Kingan S."/>
            <person name="Baybayan P."/>
            <person name="Concepcion G."/>
            <person name="Jordan M."/>
            <person name="Riva A."/>
            <person name="Barbazuk W."/>
            <person name="Harkins T."/>
        </authorList>
    </citation>
    <scope>NUCLEOTIDE SEQUENCE [LARGE SCALE GENOMIC DNA]</scope>
    <source>
        <strain evidence="10 11">cv. Jamaican Lion 4</strain>
        <strain evidence="8">Father</strain>
        <strain evidence="9">Mother</strain>
        <tissue evidence="8">Leaf</tissue>
    </source>
</reference>
<evidence type="ECO:0000313" key="9">
    <source>
        <dbReference type="EMBL" id="KAF4383527.1"/>
    </source>
</evidence>
<feature type="compositionally biased region" description="Polar residues" evidence="6">
    <location>
        <begin position="161"/>
        <end position="173"/>
    </location>
</feature>
<dbReference type="Gene3D" id="2.20.25.80">
    <property type="entry name" value="WRKY domain"/>
    <property type="match status" value="1"/>
</dbReference>
<evidence type="ECO:0000256" key="2">
    <source>
        <dbReference type="ARBA" id="ARBA00023015"/>
    </source>
</evidence>
<protein>
    <recommendedName>
        <fullName evidence="7">WRKY domain-containing protein</fullName>
    </recommendedName>
</protein>
<evidence type="ECO:0000259" key="7">
    <source>
        <dbReference type="PROSITE" id="PS50811"/>
    </source>
</evidence>
<evidence type="ECO:0000256" key="4">
    <source>
        <dbReference type="ARBA" id="ARBA00023163"/>
    </source>
</evidence>
<dbReference type="EMBL" id="JAATIQ010000209">
    <property type="protein sequence ID" value="KAF4370081.1"/>
    <property type="molecule type" value="Genomic_DNA"/>
</dbReference>
<dbReference type="SUPFAM" id="SSF118290">
    <property type="entry name" value="WRKY DNA-binding domain"/>
    <property type="match status" value="1"/>
</dbReference>
<organism evidence="8 11">
    <name type="scientific">Cannabis sativa</name>
    <name type="common">Hemp</name>
    <name type="synonym">Marijuana</name>
    <dbReference type="NCBI Taxonomy" id="3483"/>
    <lineage>
        <taxon>Eukaryota</taxon>
        <taxon>Viridiplantae</taxon>
        <taxon>Streptophyta</taxon>
        <taxon>Embryophyta</taxon>
        <taxon>Tracheophyta</taxon>
        <taxon>Spermatophyta</taxon>
        <taxon>Magnoliopsida</taxon>
        <taxon>eudicotyledons</taxon>
        <taxon>Gunneridae</taxon>
        <taxon>Pentapetalae</taxon>
        <taxon>rosids</taxon>
        <taxon>fabids</taxon>
        <taxon>Rosales</taxon>
        <taxon>Cannabaceae</taxon>
        <taxon>Cannabis</taxon>
    </lineage>
</organism>
<dbReference type="Proteomes" id="UP000583929">
    <property type="component" value="Unassembled WGS sequence"/>
</dbReference>
<dbReference type="Proteomes" id="UP000525078">
    <property type="component" value="Unassembled WGS sequence"/>
</dbReference>
<dbReference type="GO" id="GO:0003700">
    <property type="term" value="F:DNA-binding transcription factor activity"/>
    <property type="evidence" value="ECO:0007669"/>
    <property type="project" value="InterPro"/>
</dbReference>
<dbReference type="PROSITE" id="PS50811">
    <property type="entry name" value="WRKY"/>
    <property type="match status" value="1"/>
</dbReference>
<dbReference type="GO" id="GO:0005634">
    <property type="term" value="C:nucleus"/>
    <property type="evidence" value="ECO:0007669"/>
    <property type="project" value="UniProtKB-SubCell"/>
</dbReference>
<dbReference type="InterPro" id="IPR003657">
    <property type="entry name" value="WRKY_dom"/>
</dbReference>
<keyword evidence="5" id="KW-0539">Nucleus</keyword>
<evidence type="ECO:0000313" key="8">
    <source>
        <dbReference type="EMBL" id="KAF4370081.1"/>
    </source>
</evidence>
<evidence type="ECO:0000313" key="10">
    <source>
        <dbReference type="Proteomes" id="UP000525078"/>
    </source>
</evidence>
<dbReference type="PANTHER" id="PTHR31221:SF289">
    <property type="entry name" value="WRKY TRANSCRIPTION FACTOR 68"/>
    <property type="match status" value="1"/>
</dbReference>
<comment type="subcellular location">
    <subcellularLocation>
        <location evidence="1">Nucleus</location>
    </subcellularLocation>
</comment>
<evidence type="ECO:0000256" key="6">
    <source>
        <dbReference type="SAM" id="MobiDB-lite"/>
    </source>
</evidence>
<sequence length="417" mass="46434">MEMKRKMMMTKDSSNMMMMMQGSSNNSSSLSDIISSNGSNYFPMFESATADQFFGGENNKGSNLGFMELLGVHDYFTTTNIPPAPSPFFDFPALLASTNTVPTSTTTNITSTDHDPFIAIPKKEVVINSDACLNSTSNINNNINNQPATPNTSSISSASSTDALNEEQTNNNKAADPEYQEEEEEDDDEEEGEDQPPKTTTNKQLKAKKTNQKKQREPRFAFMTKSEVDHLEDGYRWRKYGQKAVKNSPFPRSYYRCTSASCNVKKRVERSFTDPSVVVTTYEGQHTHPSPLISRPTHHHHTTAAVPPVAAAAFTNMPFQFRHHGQLPQQYHFMTDHHHLLSSSSLSLPSNHNNNNNNNNNNSNSFANNNNNNGITTNSSAVAFLHERRFCNPSPAPALITDHGLLQDIVPSNMRTN</sequence>
<feature type="region of interest" description="Disordered" evidence="6">
    <location>
        <begin position="143"/>
        <end position="217"/>
    </location>
</feature>
<evidence type="ECO:0000313" key="11">
    <source>
        <dbReference type="Proteomes" id="UP000583929"/>
    </source>
</evidence>
<dbReference type="AlphaFoldDB" id="A0A7J6FH99"/>
<feature type="compositionally biased region" description="Acidic residues" evidence="6">
    <location>
        <begin position="178"/>
        <end position="194"/>
    </location>
</feature>
<dbReference type="InterPro" id="IPR044810">
    <property type="entry name" value="WRKY_plant"/>
</dbReference>
<feature type="compositionally biased region" description="Low complexity" evidence="6">
    <location>
        <begin position="143"/>
        <end position="160"/>
    </location>
</feature>
<name>A0A7J6FH99_CANSA</name>
<dbReference type="EMBL" id="JAATIP010000052">
    <property type="protein sequence ID" value="KAF4383527.1"/>
    <property type="molecule type" value="Genomic_DNA"/>
</dbReference>
<accession>A0A7J6FH99</accession>
<dbReference type="GO" id="GO:0043565">
    <property type="term" value="F:sequence-specific DNA binding"/>
    <property type="evidence" value="ECO:0007669"/>
    <property type="project" value="InterPro"/>
</dbReference>
<dbReference type="InterPro" id="IPR036576">
    <property type="entry name" value="WRKY_dom_sf"/>
</dbReference>
<keyword evidence="4" id="KW-0804">Transcription</keyword>
<feature type="region of interest" description="Disordered" evidence="6">
    <location>
        <begin position="343"/>
        <end position="373"/>
    </location>
</feature>
<dbReference type="PANTHER" id="PTHR31221">
    <property type="entry name" value="WRKY TRANSCRIPTION FACTOR PROTEIN 1-RELATED"/>
    <property type="match status" value="1"/>
</dbReference>
<evidence type="ECO:0000256" key="3">
    <source>
        <dbReference type="ARBA" id="ARBA00023125"/>
    </source>
</evidence>
<proteinExistence type="predicted"/>
<keyword evidence="11" id="KW-1185">Reference proteome</keyword>
<evidence type="ECO:0000256" key="1">
    <source>
        <dbReference type="ARBA" id="ARBA00004123"/>
    </source>
</evidence>